<protein>
    <submittedName>
        <fullName evidence="1">Uncharacterized protein</fullName>
    </submittedName>
</protein>
<dbReference type="Proteomes" id="UP001283361">
    <property type="component" value="Unassembled WGS sequence"/>
</dbReference>
<comment type="caution">
    <text evidence="1">The sequence shown here is derived from an EMBL/GenBank/DDBJ whole genome shotgun (WGS) entry which is preliminary data.</text>
</comment>
<reference evidence="1" key="1">
    <citation type="journal article" date="2023" name="G3 (Bethesda)">
        <title>A reference genome for the long-term kleptoplast-retaining sea slug Elysia crispata morphotype clarki.</title>
        <authorList>
            <person name="Eastman K.E."/>
            <person name="Pendleton A.L."/>
            <person name="Shaikh M.A."/>
            <person name="Suttiyut T."/>
            <person name="Ogas R."/>
            <person name="Tomko P."/>
            <person name="Gavelis G."/>
            <person name="Widhalm J.R."/>
            <person name="Wisecaver J.H."/>
        </authorList>
    </citation>
    <scope>NUCLEOTIDE SEQUENCE</scope>
    <source>
        <strain evidence="1">ECLA1</strain>
    </source>
</reference>
<accession>A0AAE0ZAI6</accession>
<name>A0AAE0ZAI6_9GAST</name>
<dbReference type="AlphaFoldDB" id="A0AAE0ZAI6"/>
<sequence length="95" mass="11053">MVKSDVFSTVHQGFLGKQNEKIMLLVYFRGLEIDWTQYSCFHAYRRFSSSSCVQVFTQAEQQHLHQRMAAAEDIIYRLFPGVVSCPHSMDCKVML</sequence>
<proteinExistence type="predicted"/>
<dbReference type="EMBL" id="JAWDGP010004277">
    <property type="protein sequence ID" value="KAK3765789.1"/>
    <property type="molecule type" value="Genomic_DNA"/>
</dbReference>
<evidence type="ECO:0000313" key="1">
    <source>
        <dbReference type="EMBL" id="KAK3765789.1"/>
    </source>
</evidence>
<keyword evidence="2" id="KW-1185">Reference proteome</keyword>
<evidence type="ECO:0000313" key="2">
    <source>
        <dbReference type="Proteomes" id="UP001283361"/>
    </source>
</evidence>
<organism evidence="1 2">
    <name type="scientific">Elysia crispata</name>
    <name type="common">lettuce slug</name>
    <dbReference type="NCBI Taxonomy" id="231223"/>
    <lineage>
        <taxon>Eukaryota</taxon>
        <taxon>Metazoa</taxon>
        <taxon>Spiralia</taxon>
        <taxon>Lophotrochozoa</taxon>
        <taxon>Mollusca</taxon>
        <taxon>Gastropoda</taxon>
        <taxon>Heterobranchia</taxon>
        <taxon>Euthyneura</taxon>
        <taxon>Panpulmonata</taxon>
        <taxon>Sacoglossa</taxon>
        <taxon>Placobranchoidea</taxon>
        <taxon>Plakobranchidae</taxon>
        <taxon>Elysia</taxon>
    </lineage>
</organism>
<gene>
    <name evidence="1" type="ORF">RRG08_026260</name>
</gene>